<dbReference type="SUPFAM" id="SSF56219">
    <property type="entry name" value="DNase I-like"/>
    <property type="match status" value="1"/>
</dbReference>
<dbReference type="GO" id="GO:0003824">
    <property type="term" value="F:catalytic activity"/>
    <property type="evidence" value="ECO:0007669"/>
    <property type="project" value="InterPro"/>
</dbReference>
<gene>
    <name evidence="2" type="ORF">WKI299_LOCUS6903</name>
</gene>
<evidence type="ECO:0000313" key="2">
    <source>
        <dbReference type="EMBL" id="CAF2033062.1"/>
    </source>
</evidence>
<dbReference type="Proteomes" id="UP000663856">
    <property type="component" value="Unassembled WGS sequence"/>
</dbReference>
<organism evidence="2 3">
    <name type="scientific">Rotaria magnacalcarata</name>
    <dbReference type="NCBI Taxonomy" id="392030"/>
    <lineage>
        <taxon>Eukaryota</taxon>
        <taxon>Metazoa</taxon>
        <taxon>Spiralia</taxon>
        <taxon>Gnathifera</taxon>
        <taxon>Rotifera</taxon>
        <taxon>Eurotatoria</taxon>
        <taxon>Bdelloidea</taxon>
        <taxon>Philodinida</taxon>
        <taxon>Philodinidae</taxon>
        <taxon>Rotaria</taxon>
    </lineage>
</organism>
<dbReference type="EMBL" id="CAJNRF010002047">
    <property type="protein sequence ID" value="CAF2033062.1"/>
    <property type="molecule type" value="Genomic_DNA"/>
</dbReference>
<dbReference type="AlphaFoldDB" id="A0A816NF87"/>
<evidence type="ECO:0000313" key="3">
    <source>
        <dbReference type="Proteomes" id="UP000663856"/>
    </source>
</evidence>
<evidence type="ECO:0000259" key="1">
    <source>
        <dbReference type="Pfam" id="PF14529"/>
    </source>
</evidence>
<sequence>MNQFYQWGFHANDQKLENKTQKKVERDQVSLNILCYNVQGWGSRSSEVIDIDYKIEASICVFTEVGELWNTSQIPHFNIFHQYGTNKSGGVCIAIGKHLKGSIIDLNIENTIIIDVDGLSKTVKTIAIYSSVGETRILGELEPYITKNTIITGDFNASVKEWGSTSADKRERILKEWVEKSNLCYIPSLSNCSERSNRNIDLTFTNLGGTRGETLKMGTSDHWPIMITCENLVFDKNSIFPHVHWKAYEAILTLLQSFWQKEQTRAMPMDDWCMNYVRFLVALEKQTDAM</sequence>
<dbReference type="InterPro" id="IPR005135">
    <property type="entry name" value="Endo/exonuclease/phosphatase"/>
</dbReference>
<feature type="domain" description="Endonuclease/exonuclease/phosphatase" evidence="1">
    <location>
        <begin position="128"/>
        <end position="225"/>
    </location>
</feature>
<proteinExistence type="predicted"/>
<dbReference type="InterPro" id="IPR036691">
    <property type="entry name" value="Endo/exonu/phosph_ase_sf"/>
</dbReference>
<accession>A0A816NF87</accession>
<dbReference type="Gene3D" id="3.60.10.10">
    <property type="entry name" value="Endonuclease/exonuclease/phosphatase"/>
    <property type="match status" value="1"/>
</dbReference>
<dbReference type="Pfam" id="PF14529">
    <property type="entry name" value="Exo_endo_phos_2"/>
    <property type="match status" value="1"/>
</dbReference>
<protein>
    <recommendedName>
        <fullName evidence="1">Endonuclease/exonuclease/phosphatase domain-containing protein</fullName>
    </recommendedName>
</protein>
<comment type="caution">
    <text evidence="2">The sequence shown here is derived from an EMBL/GenBank/DDBJ whole genome shotgun (WGS) entry which is preliminary data.</text>
</comment>
<name>A0A816NF87_9BILA</name>
<reference evidence="2" key="1">
    <citation type="submission" date="2021-02" db="EMBL/GenBank/DDBJ databases">
        <authorList>
            <person name="Nowell W R."/>
        </authorList>
    </citation>
    <scope>NUCLEOTIDE SEQUENCE</scope>
</reference>